<feature type="transmembrane region" description="Helical" evidence="14">
    <location>
        <begin position="117"/>
        <end position="136"/>
    </location>
</feature>
<feature type="transmembrane region" description="Helical" evidence="14">
    <location>
        <begin position="41"/>
        <end position="59"/>
    </location>
</feature>
<evidence type="ECO:0000256" key="6">
    <source>
        <dbReference type="ARBA" id="ARBA00022692"/>
    </source>
</evidence>
<dbReference type="GO" id="GO:0008360">
    <property type="term" value="P:regulation of cell shape"/>
    <property type="evidence" value="ECO:0007669"/>
    <property type="project" value="UniProtKB-KW"/>
</dbReference>
<dbReference type="GO" id="GO:0046677">
    <property type="term" value="P:response to antibiotic"/>
    <property type="evidence" value="ECO:0007669"/>
    <property type="project" value="UniProtKB-UniRule"/>
</dbReference>
<keyword evidence="14" id="KW-0961">Cell wall biogenesis/degradation</keyword>
<comment type="subcellular location">
    <subcellularLocation>
        <location evidence="1 14">Cell membrane</location>
        <topology evidence="1 14">Multi-pass membrane protein</topology>
    </subcellularLocation>
</comment>
<protein>
    <recommendedName>
        <fullName evidence="4 14">Undecaprenyl-diphosphatase</fullName>
        <ecNumber evidence="3 14">3.6.1.27</ecNumber>
    </recommendedName>
    <alternativeName>
        <fullName evidence="12 14">Bacitracin resistance protein</fullName>
    </alternativeName>
    <alternativeName>
        <fullName evidence="11 14">Undecaprenyl pyrophosphate phosphatase</fullName>
    </alternativeName>
</protein>
<evidence type="ECO:0000256" key="10">
    <source>
        <dbReference type="ARBA" id="ARBA00023251"/>
    </source>
</evidence>
<evidence type="ECO:0000256" key="8">
    <source>
        <dbReference type="ARBA" id="ARBA00022989"/>
    </source>
</evidence>
<name>A0A7X9X0I4_9SPHN</name>
<reference evidence="15 16" key="1">
    <citation type="submission" date="2020-04" db="EMBL/GenBank/DDBJ databases">
        <title>Sphingobium sp. AR-3-1 isolated from Arctic soil.</title>
        <authorList>
            <person name="Dahal R.H."/>
            <person name="Chaudhary D.K."/>
        </authorList>
    </citation>
    <scope>NUCLEOTIDE SEQUENCE [LARGE SCALE GENOMIC DNA]</scope>
    <source>
        <strain evidence="15 16">AR-3-1</strain>
    </source>
</reference>
<comment type="miscellaneous">
    <text evidence="14">Bacitracin is thought to be involved in the inhibition of peptidoglycan synthesis by sequestering undecaprenyl diphosphate, thereby reducing the pool of lipid carrier available.</text>
</comment>
<feature type="transmembrane region" description="Helical" evidence="14">
    <location>
        <begin position="219"/>
        <end position="240"/>
    </location>
</feature>
<evidence type="ECO:0000256" key="7">
    <source>
        <dbReference type="ARBA" id="ARBA00022801"/>
    </source>
</evidence>
<gene>
    <name evidence="14" type="primary">uppP</name>
    <name evidence="15" type="ORF">HHL08_25040</name>
</gene>
<proteinExistence type="inferred from homology"/>
<keyword evidence="10 14" id="KW-0046">Antibiotic resistance</keyword>
<keyword evidence="9 14" id="KW-0472">Membrane</keyword>
<keyword evidence="16" id="KW-1185">Reference proteome</keyword>
<dbReference type="EMBL" id="JABBFV010000064">
    <property type="protein sequence ID" value="NML13332.1"/>
    <property type="molecule type" value="Genomic_DNA"/>
</dbReference>
<evidence type="ECO:0000256" key="1">
    <source>
        <dbReference type="ARBA" id="ARBA00004651"/>
    </source>
</evidence>
<dbReference type="GO" id="GO:0071555">
    <property type="term" value="P:cell wall organization"/>
    <property type="evidence" value="ECO:0007669"/>
    <property type="project" value="UniProtKB-KW"/>
</dbReference>
<dbReference type="GO" id="GO:0009252">
    <property type="term" value="P:peptidoglycan biosynthetic process"/>
    <property type="evidence" value="ECO:0007669"/>
    <property type="project" value="UniProtKB-KW"/>
</dbReference>
<feature type="transmembrane region" description="Helical" evidence="14">
    <location>
        <begin position="252"/>
        <end position="271"/>
    </location>
</feature>
<dbReference type="PANTHER" id="PTHR30622:SF4">
    <property type="entry name" value="UNDECAPRENYL-DIPHOSPHATASE"/>
    <property type="match status" value="1"/>
</dbReference>
<dbReference type="Pfam" id="PF02673">
    <property type="entry name" value="BacA"/>
    <property type="match status" value="1"/>
</dbReference>
<organism evidence="15 16">
    <name type="scientific">Sphingobium psychrophilum</name>
    <dbReference type="NCBI Taxonomy" id="2728834"/>
    <lineage>
        <taxon>Bacteria</taxon>
        <taxon>Pseudomonadati</taxon>
        <taxon>Pseudomonadota</taxon>
        <taxon>Alphaproteobacteria</taxon>
        <taxon>Sphingomonadales</taxon>
        <taxon>Sphingomonadaceae</taxon>
        <taxon>Sphingobium</taxon>
    </lineage>
</organism>
<dbReference type="GO" id="GO:0050380">
    <property type="term" value="F:undecaprenyl-diphosphatase activity"/>
    <property type="evidence" value="ECO:0007669"/>
    <property type="project" value="UniProtKB-UniRule"/>
</dbReference>
<comment type="caution">
    <text evidence="15">The sequence shown here is derived from an EMBL/GenBank/DDBJ whole genome shotgun (WGS) entry which is preliminary data.</text>
</comment>
<sequence length="274" mass="29657">MNSVDAIIFGIIQGLTEFLPISSSAHLRIAGTFLSSGDPGAAFTAVVQIGTEAAVLLYFRQDIWRIVRAWLSQPWSSTNMRSQDARLGWLIILGTLPIAIFGVLFKDAIEGTMRSLYITASMLVFFGLLLGAGEFYGRKALTLDQLSARDGFILGLAQALALIPGVSRSGGTITAGLFLGYTKDTIARYSFLLAIPAVFAAGFFQLISKWNTFSSSAAIPTIIATIVSFVTGYCAIIVFLKLVSTKGYRLFVYYRLFAGAFLMILLSTGIIEPQ</sequence>
<keyword evidence="14" id="KW-0133">Cell shape</keyword>
<dbReference type="GO" id="GO:0005886">
    <property type="term" value="C:plasma membrane"/>
    <property type="evidence" value="ECO:0007669"/>
    <property type="project" value="UniProtKB-SubCell"/>
</dbReference>
<evidence type="ECO:0000313" key="16">
    <source>
        <dbReference type="Proteomes" id="UP000519023"/>
    </source>
</evidence>
<feature type="transmembrane region" description="Helical" evidence="14">
    <location>
        <begin position="186"/>
        <end position="207"/>
    </location>
</feature>
<dbReference type="NCBIfam" id="NF001392">
    <property type="entry name" value="PRK00281.2-1"/>
    <property type="match status" value="1"/>
</dbReference>
<evidence type="ECO:0000256" key="4">
    <source>
        <dbReference type="ARBA" id="ARBA00021581"/>
    </source>
</evidence>
<comment type="similarity">
    <text evidence="2 14">Belongs to the UppP family.</text>
</comment>
<evidence type="ECO:0000256" key="5">
    <source>
        <dbReference type="ARBA" id="ARBA00022475"/>
    </source>
</evidence>
<evidence type="ECO:0000256" key="9">
    <source>
        <dbReference type="ARBA" id="ARBA00023136"/>
    </source>
</evidence>
<evidence type="ECO:0000256" key="12">
    <source>
        <dbReference type="ARBA" id="ARBA00032932"/>
    </source>
</evidence>
<keyword evidence="6 14" id="KW-0812">Transmembrane</keyword>
<dbReference type="RefSeq" id="WP_169575572.1">
    <property type="nucleotide sequence ID" value="NZ_JABBFV010000064.1"/>
</dbReference>
<evidence type="ECO:0000313" key="15">
    <source>
        <dbReference type="EMBL" id="NML13332.1"/>
    </source>
</evidence>
<dbReference type="EC" id="3.6.1.27" evidence="3 14"/>
<dbReference type="NCBIfam" id="TIGR00753">
    <property type="entry name" value="undec_PP_bacA"/>
    <property type="match status" value="1"/>
</dbReference>
<dbReference type="InterPro" id="IPR003824">
    <property type="entry name" value="UppP"/>
</dbReference>
<dbReference type="Proteomes" id="UP000519023">
    <property type="component" value="Unassembled WGS sequence"/>
</dbReference>
<dbReference type="HAMAP" id="MF_01006">
    <property type="entry name" value="Undec_diphosphatase"/>
    <property type="match status" value="1"/>
</dbReference>
<dbReference type="AlphaFoldDB" id="A0A7X9X0I4"/>
<evidence type="ECO:0000256" key="14">
    <source>
        <dbReference type="HAMAP-Rule" id="MF_01006"/>
    </source>
</evidence>
<evidence type="ECO:0000256" key="2">
    <source>
        <dbReference type="ARBA" id="ARBA00010621"/>
    </source>
</evidence>
<accession>A0A7X9X0I4</accession>
<keyword evidence="14" id="KW-0573">Peptidoglycan synthesis</keyword>
<keyword evidence="7 14" id="KW-0378">Hydrolase</keyword>
<dbReference type="PANTHER" id="PTHR30622">
    <property type="entry name" value="UNDECAPRENYL-DIPHOSPHATASE"/>
    <property type="match status" value="1"/>
</dbReference>
<keyword evidence="5 14" id="KW-1003">Cell membrane</keyword>
<comment type="catalytic activity">
    <reaction evidence="13 14">
        <text>di-trans,octa-cis-undecaprenyl diphosphate + H2O = di-trans,octa-cis-undecaprenyl phosphate + phosphate + H(+)</text>
        <dbReference type="Rhea" id="RHEA:28094"/>
        <dbReference type="ChEBI" id="CHEBI:15377"/>
        <dbReference type="ChEBI" id="CHEBI:15378"/>
        <dbReference type="ChEBI" id="CHEBI:43474"/>
        <dbReference type="ChEBI" id="CHEBI:58405"/>
        <dbReference type="ChEBI" id="CHEBI:60392"/>
        <dbReference type="EC" id="3.6.1.27"/>
    </reaction>
</comment>
<evidence type="ECO:0000256" key="13">
    <source>
        <dbReference type="ARBA" id="ARBA00047594"/>
    </source>
</evidence>
<evidence type="ECO:0000256" key="11">
    <source>
        <dbReference type="ARBA" id="ARBA00032707"/>
    </source>
</evidence>
<evidence type="ECO:0000256" key="3">
    <source>
        <dbReference type="ARBA" id="ARBA00012374"/>
    </source>
</evidence>
<feature type="transmembrane region" description="Helical" evidence="14">
    <location>
        <begin position="87"/>
        <end position="105"/>
    </location>
</feature>
<comment type="function">
    <text evidence="14">Catalyzes the dephosphorylation of undecaprenyl diphosphate (UPP). Confers resistance to bacitracin.</text>
</comment>
<keyword evidence="8 14" id="KW-1133">Transmembrane helix</keyword>